<keyword evidence="1" id="KW-0812">Transmembrane</keyword>
<accession>A0ABQ4FZ06</accession>
<evidence type="ECO:0000259" key="2">
    <source>
        <dbReference type="Pfam" id="PF03779"/>
    </source>
</evidence>
<feature type="transmembrane region" description="Helical" evidence="1">
    <location>
        <begin position="115"/>
        <end position="138"/>
    </location>
</feature>
<dbReference type="Pfam" id="PF03779">
    <property type="entry name" value="SPW"/>
    <property type="match status" value="1"/>
</dbReference>
<feature type="domain" description="SPW repeat-containing integral membrane" evidence="2">
    <location>
        <begin position="33"/>
        <end position="129"/>
    </location>
</feature>
<evidence type="ECO:0000313" key="4">
    <source>
        <dbReference type="Proteomes" id="UP000603904"/>
    </source>
</evidence>
<dbReference type="InterPro" id="IPR005530">
    <property type="entry name" value="SPW"/>
</dbReference>
<protein>
    <recommendedName>
        <fullName evidence="2">SPW repeat-containing integral membrane domain-containing protein</fullName>
    </recommendedName>
</protein>
<evidence type="ECO:0000313" key="3">
    <source>
        <dbReference type="EMBL" id="GIH40051.1"/>
    </source>
</evidence>
<feature type="transmembrane region" description="Helical" evidence="1">
    <location>
        <begin position="84"/>
        <end position="103"/>
    </location>
</feature>
<keyword evidence="4" id="KW-1185">Reference proteome</keyword>
<organism evidence="3 4">
    <name type="scientific">Microbispora corallina</name>
    <dbReference type="NCBI Taxonomy" id="83302"/>
    <lineage>
        <taxon>Bacteria</taxon>
        <taxon>Bacillati</taxon>
        <taxon>Actinomycetota</taxon>
        <taxon>Actinomycetes</taxon>
        <taxon>Streptosporangiales</taxon>
        <taxon>Streptosporangiaceae</taxon>
        <taxon>Microbispora</taxon>
    </lineage>
</organism>
<sequence length="154" mass="16267">MVRPTGLAGQTDVAELRQTFDRAGSTAPAQIMDGLTFLAGLYLAISPWVVGFSGARSLAVNNLIIGLAVAALALGFASAFGRTYGVSWMTPLFGIWTIVAPWIVSGRPATTGTIWNNVVTGILIFVFGAGALATALAFRRQRHGETTGRRLGNW</sequence>
<feature type="transmembrane region" description="Helical" evidence="1">
    <location>
        <begin position="31"/>
        <end position="52"/>
    </location>
</feature>
<feature type="transmembrane region" description="Helical" evidence="1">
    <location>
        <begin position="58"/>
        <end position="77"/>
    </location>
</feature>
<keyword evidence="1" id="KW-1133">Transmembrane helix</keyword>
<keyword evidence="1" id="KW-0472">Membrane</keyword>
<dbReference type="Proteomes" id="UP000603904">
    <property type="component" value="Unassembled WGS sequence"/>
</dbReference>
<dbReference type="EMBL" id="BOOC01000011">
    <property type="protein sequence ID" value="GIH40051.1"/>
    <property type="molecule type" value="Genomic_DNA"/>
</dbReference>
<proteinExistence type="predicted"/>
<evidence type="ECO:0000256" key="1">
    <source>
        <dbReference type="SAM" id="Phobius"/>
    </source>
</evidence>
<reference evidence="3 4" key="1">
    <citation type="submission" date="2021-01" db="EMBL/GenBank/DDBJ databases">
        <title>Whole genome shotgun sequence of Microbispora corallina NBRC 16416.</title>
        <authorList>
            <person name="Komaki H."/>
            <person name="Tamura T."/>
        </authorList>
    </citation>
    <scope>NUCLEOTIDE SEQUENCE [LARGE SCALE GENOMIC DNA]</scope>
    <source>
        <strain evidence="3 4">NBRC 16416</strain>
    </source>
</reference>
<gene>
    <name evidence="3" type="ORF">Mco01_30510</name>
</gene>
<name>A0ABQ4FZ06_9ACTN</name>
<comment type="caution">
    <text evidence="3">The sequence shown here is derived from an EMBL/GenBank/DDBJ whole genome shotgun (WGS) entry which is preliminary data.</text>
</comment>